<reference evidence="6" key="1">
    <citation type="submission" date="2020-05" db="EMBL/GenBank/DDBJ databases">
        <authorList>
            <person name="Chiriac C."/>
            <person name="Salcher M."/>
            <person name="Ghai R."/>
            <person name="Kavagutti S V."/>
        </authorList>
    </citation>
    <scope>NUCLEOTIDE SEQUENCE</scope>
</reference>
<name>A0A6J7JQK7_9ZZZZ</name>
<evidence type="ECO:0000256" key="4">
    <source>
        <dbReference type="ARBA" id="ARBA00023136"/>
    </source>
</evidence>
<accession>A0A6J7JQK7</accession>
<keyword evidence="2 5" id="KW-0812">Transmembrane</keyword>
<proteinExistence type="predicted"/>
<dbReference type="InterPro" id="IPR000537">
    <property type="entry name" value="UbiA_prenyltransferase"/>
</dbReference>
<dbReference type="Pfam" id="PF01040">
    <property type="entry name" value="UbiA"/>
    <property type="match status" value="1"/>
</dbReference>
<keyword evidence="4 5" id="KW-0472">Membrane</keyword>
<evidence type="ECO:0000313" key="6">
    <source>
        <dbReference type="EMBL" id="CAB4945187.1"/>
    </source>
</evidence>
<evidence type="ECO:0000256" key="3">
    <source>
        <dbReference type="ARBA" id="ARBA00022989"/>
    </source>
</evidence>
<evidence type="ECO:0000256" key="1">
    <source>
        <dbReference type="ARBA" id="ARBA00004141"/>
    </source>
</evidence>
<feature type="transmembrane region" description="Helical" evidence="5">
    <location>
        <begin position="205"/>
        <end position="224"/>
    </location>
</feature>
<dbReference type="GO" id="GO:0016765">
    <property type="term" value="F:transferase activity, transferring alkyl or aryl (other than methyl) groups"/>
    <property type="evidence" value="ECO:0007669"/>
    <property type="project" value="InterPro"/>
</dbReference>
<keyword evidence="3 5" id="KW-1133">Transmembrane helix</keyword>
<evidence type="ECO:0000256" key="5">
    <source>
        <dbReference type="SAM" id="Phobius"/>
    </source>
</evidence>
<comment type="subcellular location">
    <subcellularLocation>
        <location evidence="1">Membrane</location>
        <topology evidence="1">Multi-pass membrane protein</topology>
    </subcellularLocation>
</comment>
<dbReference type="EMBL" id="CAFBMW010000017">
    <property type="protein sequence ID" value="CAB4945187.1"/>
    <property type="molecule type" value="Genomic_DNA"/>
</dbReference>
<organism evidence="6">
    <name type="scientific">freshwater metagenome</name>
    <dbReference type="NCBI Taxonomy" id="449393"/>
    <lineage>
        <taxon>unclassified sequences</taxon>
        <taxon>metagenomes</taxon>
        <taxon>ecological metagenomes</taxon>
    </lineage>
</organism>
<dbReference type="InterPro" id="IPR044878">
    <property type="entry name" value="UbiA_sf"/>
</dbReference>
<feature type="transmembrane region" description="Helical" evidence="5">
    <location>
        <begin position="165"/>
        <end position="185"/>
    </location>
</feature>
<feature type="transmembrane region" description="Helical" evidence="5">
    <location>
        <begin position="256"/>
        <end position="273"/>
    </location>
</feature>
<evidence type="ECO:0000256" key="2">
    <source>
        <dbReference type="ARBA" id="ARBA00022692"/>
    </source>
</evidence>
<feature type="transmembrane region" description="Helical" evidence="5">
    <location>
        <begin position="141"/>
        <end position="158"/>
    </location>
</feature>
<feature type="transmembrane region" description="Helical" evidence="5">
    <location>
        <begin position="231"/>
        <end position="250"/>
    </location>
</feature>
<gene>
    <name evidence="6" type="ORF">UFOPK3662_02180</name>
</gene>
<feature type="transmembrane region" description="Helical" evidence="5">
    <location>
        <begin position="96"/>
        <end position="129"/>
    </location>
</feature>
<dbReference type="Gene3D" id="1.10.357.140">
    <property type="entry name" value="UbiA prenyltransferase"/>
    <property type="match status" value="1"/>
</dbReference>
<dbReference type="GO" id="GO:0016020">
    <property type="term" value="C:membrane"/>
    <property type="evidence" value="ECO:0007669"/>
    <property type="project" value="UniProtKB-SubCell"/>
</dbReference>
<protein>
    <submittedName>
        <fullName evidence="6">Unannotated protein</fullName>
    </submittedName>
</protein>
<dbReference type="AlphaFoldDB" id="A0A6J7JQK7"/>
<sequence length="274" mass="27183">MSAATAPARRGSRAALGVLGAAHAGPAVAVTVLAGLLCVAQGLDASRSALVVAAVLAGQLSIGWSNDLIDLPRDLAAGRTDKPMATGEVSVRGVRAVCAAAVVVCVLLSMALGTAAGLVHLGCVASAWAYNLGLKATAWSWAPYALSFGGLTAVVSLADGELPPWWWPLAAALLGVGAHLLNVLPDLDDDAATGVRGLPHRLGRARIAPVAAVVLVTASLVALVGAAPPTAVTVATAALVLALAVVVVTGPRRAPFLAAIAIALVDATLLVVAR</sequence>